<evidence type="ECO:0000256" key="6">
    <source>
        <dbReference type="ARBA" id="ARBA00023157"/>
    </source>
</evidence>
<evidence type="ECO:0000256" key="3">
    <source>
        <dbReference type="ARBA" id="ARBA00022559"/>
    </source>
</evidence>
<comment type="catalytic activity">
    <reaction evidence="11">
        <text>a hydroperoxide + [thioredoxin]-dithiol = an alcohol + [thioredoxin]-disulfide + H2O</text>
        <dbReference type="Rhea" id="RHEA:62620"/>
        <dbReference type="Rhea" id="RHEA-COMP:10698"/>
        <dbReference type="Rhea" id="RHEA-COMP:10700"/>
        <dbReference type="ChEBI" id="CHEBI:15377"/>
        <dbReference type="ChEBI" id="CHEBI:29950"/>
        <dbReference type="ChEBI" id="CHEBI:30879"/>
        <dbReference type="ChEBI" id="CHEBI:35924"/>
        <dbReference type="ChEBI" id="CHEBI:50058"/>
        <dbReference type="EC" id="1.11.1.24"/>
    </reaction>
</comment>
<dbReference type="GO" id="GO:0034599">
    <property type="term" value="P:cellular response to oxidative stress"/>
    <property type="evidence" value="ECO:0007669"/>
    <property type="project" value="TreeGrafter"/>
</dbReference>
<comment type="caution">
    <text evidence="13">The sequence shown here is derived from an EMBL/GenBank/DDBJ whole genome shotgun (WGS) entry which is preliminary data.</text>
</comment>
<evidence type="ECO:0000256" key="4">
    <source>
        <dbReference type="ARBA" id="ARBA00022862"/>
    </source>
</evidence>
<dbReference type="EMBL" id="SJPF01000003">
    <property type="protein sequence ID" value="TWT32683.1"/>
    <property type="molecule type" value="Genomic_DNA"/>
</dbReference>
<gene>
    <name evidence="13" type="ORF">Enr8_24880</name>
</gene>
<dbReference type="OrthoDB" id="200319at2"/>
<dbReference type="PANTHER" id="PTHR42801">
    <property type="entry name" value="THIOREDOXIN-DEPENDENT PEROXIDE REDUCTASE"/>
    <property type="match status" value="1"/>
</dbReference>
<proteinExistence type="inferred from homology"/>
<dbReference type="AlphaFoldDB" id="A0A5C5V3Z1"/>
<evidence type="ECO:0000256" key="7">
    <source>
        <dbReference type="ARBA" id="ARBA00023284"/>
    </source>
</evidence>
<dbReference type="Proteomes" id="UP000318878">
    <property type="component" value="Unassembled WGS sequence"/>
</dbReference>
<dbReference type="GO" id="GO:0008379">
    <property type="term" value="F:thioredoxin peroxidase activity"/>
    <property type="evidence" value="ECO:0007669"/>
    <property type="project" value="TreeGrafter"/>
</dbReference>
<feature type="domain" description="Thioredoxin" evidence="12">
    <location>
        <begin position="10"/>
        <end position="187"/>
    </location>
</feature>
<dbReference type="EC" id="1.11.1.24" evidence="2"/>
<evidence type="ECO:0000256" key="1">
    <source>
        <dbReference type="ARBA" id="ARBA00003330"/>
    </source>
</evidence>
<keyword evidence="14" id="KW-1185">Reference proteome</keyword>
<dbReference type="InterPro" id="IPR050924">
    <property type="entry name" value="Peroxiredoxin_BCP/PrxQ"/>
</dbReference>
<evidence type="ECO:0000256" key="8">
    <source>
        <dbReference type="ARBA" id="ARBA00032824"/>
    </source>
</evidence>
<keyword evidence="4" id="KW-0049">Antioxidant</keyword>
<name>A0A5C5V3Z1_9BACT</name>
<comment type="similarity">
    <text evidence="9">Belongs to the peroxiredoxin family. BCP/PrxQ subfamily.</text>
</comment>
<dbReference type="InterPro" id="IPR000866">
    <property type="entry name" value="AhpC/TSA"/>
</dbReference>
<dbReference type="NCBIfam" id="NF040769">
    <property type="entry name" value="SelL_rel_redox"/>
    <property type="match status" value="1"/>
</dbReference>
<evidence type="ECO:0000256" key="11">
    <source>
        <dbReference type="ARBA" id="ARBA00049091"/>
    </source>
</evidence>
<evidence type="ECO:0000313" key="14">
    <source>
        <dbReference type="Proteomes" id="UP000318878"/>
    </source>
</evidence>
<dbReference type="PANTHER" id="PTHR42801:SF4">
    <property type="entry name" value="AHPC_TSA FAMILY PROTEIN"/>
    <property type="match status" value="1"/>
</dbReference>
<reference evidence="13 14" key="1">
    <citation type="submission" date="2019-02" db="EMBL/GenBank/DDBJ databases">
        <title>Deep-cultivation of Planctomycetes and their phenomic and genomic characterization uncovers novel biology.</title>
        <authorList>
            <person name="Wiegand S."/>
            <person name="Jogler M."/>
            <person name="Boedeker C."/>
            <person name="Pinto D."/>
            <person name="Vollmers J."/>
            <person name="Rivas-Marin E."/>
            <person name="Kohn T."/>
            <person name="Peeters S.H."/>
            <person name="Heuer A."/>
            <person name="Rast P."/>
            <person name="Oberbeckmann S."/>
            <person name="Bunk B."/>
            <person name="Jeske O."/>
            <person name="Meyerdierks A."/>
            <person name="Storesund J.E."/>
            <person name="Kallscheuer N."/>
            <person name="Luecker S."/>
            <person name="Lage O.M."/>
            <person name="Pohl T."/>
            <person name="Merkel B.J."/>
            <person name="Hornburger P."/>
            <person name="Mueller R.-W."/>
            <person name="Bruemmer F."/>
            <person name="Labrenz M."/>
            <person name="Spormann A.M."/>
            <person name="Op Den Camp H."/>
            <person name="Overmann J."/>
            <person name="Amann R."/>
            <person name="Jetten M.S.M."/>
            <person name="Mascher T."/>
            <person name="Medema M.H."/>
            <person name="Devos D.P."/>
            <person name="Kaster A.-K."/>
            <person name="Ovreas L."/>
            <person name="Rohde M."/>
            <person name="Galperin M.Y."/>
            <person name="Jogler C."/>
        </authorList>
    </citation>
    <scope>NUCLEOTIDE SEQUENCE [LARGE SCALE GENOMIC DNA]</scope>
    <source>
        <strain evidence="13 14">Enr8</strain>
    </source>
</reference>
<organism evidence="13 14">
    <name type="scientific">Blastopirellula retiformator</name>
    <dbReference type="NCBI Taxonomy" id="2527970"/>
    <lineage>
        <taxon>Bacteria</taxon>
        <taxon>Pseudomonadati</taxon>
        <taxon>Planctomycetota</taxon>
        <taxon>Planctomycetia</taxon>
        <taxon>Pirellulales</taxon>
        <taxon>Pirellulaceae</taxon>
        <taxon>Blastopirellula</taxon>
    </lineage>
</organism>
<dbReference type="CDD" id="cd02970">
    <property type="entry name" value="PRX_like2"/>
    <property type="match status" value="1"/>
</dbReference>
<dbReference type="RefSeq" id="WP_146431906.1">
    <property type="nucleotide sequence ID" value="NZ_SJPF01000003.1"/>
</dbReference>
<evidence type="ECO:0000256" key="9">
    <source>
        <dbReference type="ARBA" id="ARBA00038489"/>
    </source>
</evidence>
<dbReference type="InterPro" id="IPR036249">
    <property type="entry name" value="Thioredoxin-like_sf"/>
</dbReference>
<dbReference type="Pfam" id="PF00578">
    <property type="entry name" value="AhpC-TSA"/>
    <property type="match status" value="1"/>
</dbReference>
<keyword evidence="3 13" id="KW-0575">Peroxidase</keyword>
<keyword evidence="5" id="KW-0560">Oxidoreductase</keyword>
<dbReference type="Gene3D" id="3.40.30.10">
    <property type="entry name" value="Glutaredoxin"/>
    <property type="match status" value="1"/>
</dbReference>
<accession>A0A5C5V3Z1</accession>
<evidence type="ECO:0000256" key="2">
    <source>
        <dbReference type="ARBA" id="ARBA00013017"/>
    </source>
</evidence>
<comment type="function">
    <text evidence="1">Thiol-specific peroxidase that catalyzes the reduction of hydrogen peroxide and organic hydroperoxides to water and alcohols, respectively. Plays a role in cell protection against oxidative stress by detoxifying peroxides and as sensor of hydrogen peroxide-mediated signaling events.</text>
</comment>
<dbReference type="InterPro" id="IPR013766">
    <property type="entry name" value="Thioredoxin_domain"/>
</dbReference>
<dbReference type="SUPFAM" id="SSF52833">
    <property type="entry name" value="Thioredoxin-like"/>
    <property type="match status" value="1"/>
</dbReference>
<evidence type="ECO:0000313" key="13">
    <source>
        <dbReference type="EMBL" id="TWT32683.1"/>
    </source>
</evidence>
<protein>
    <recommendedName>
        <fullName evidence="2">thioredoxin-dependent peroxiredoxin</fullName>
        <ecNumber evidence="2">1.11.1.24</ecNumber>
    </recommendedName>
    <alternativeName>
        <fullName evidence="8">Thioredoxin peroxidase</fullName>
    </alternativeName>
    <alternativeName>
        <fullName evidence="10">Thioredoxin-dependent peroxiredoxin Bcp</fullName>
    </alternativeName>
</protein>
<evidence type="ECO:0000256" key="10">
    <source>
        <dbReference type="ARBA" id="ARBA00042639"/>
    </source>
</evidence>
<dbReference type="GO" id="GO:0045454">
    <property type="term" value="P:cell redox homeostasis"/>
    <property type="evidence" value="ECO:0007669"/>
    <property type="project" value="TreeGrafter"/>
</dbReference>
<evidence type="ECO:0000256" key="5">
    <source>
        <dbReference type="ARBA" id="ARBA00023002"/>
    </source>
</evidence>
<sequence>MNTIAAKNRLVVGDVAPQVKVQSCQGESVALADRWSKQPLLIQFARHLGCPFCRDRAQQLKLDYEEIAQHQGNVVFITMGPQERAQQLQESMQLPFDVLVDPYRTAYQAFRVPRGGFSEIAGPRVWLPGLSALLRSGIRAPGDDLVQLQGTFVVDSQGVIRLVHLPRHSADFPQLAEILTALDASAAP</sequence>
<keyword evidence="6" id="KW-1015">Disulfide bond</keyword>
<dbReference type="PROSITE" id="PS51352">
    <property type="entry name" value="THIOREDOXIN_2"/>
    <property type="match status" value="1"/>
</dbReference>
<evidence type="ECO:0000259" key="12">
    <source>
        <dbReference type="PROSITE" id="PS51352"/>
    </source>
</evidence>
<dbReference type="GO" id="GO:0005737">
    <property type="term" value="C:cytoplasm"/>
    <property type="evidence" value="ECO:0007669"/>
    <property type="project" value="TreeGrafter"/>
</dbReference>
<keyword evidence="7" id="KW-0676">Redox-active center</keyword>